<comment type="caution">
    <text evidence="2">The sequence shown here is derived from an EMBL/GenBank/DDBJ whole genome shotgun (WGS) entry which is preliminary data.</text>
</comment>
<organism evidence="2 3">
    <name type="scientific">Caerostris extrusa</name>
    <name type="common">Bark spider</name>
    <name type="synonym">Caerostris bankana</name>
    <dbReference type="NCBI Taxonomy" id="172846"/>
    <lineage>
        <taxon>Eukaryota</taxon>
        <taxon>Metazoa</taxon>
        <taxon>Ecdysozoa</taxon>
        <taxon>Arthropoda</taxon>
        <taxon>Chelicerata</taxon>
        <taxon>Arachnida</taxon>
        <taxon>Araneae</taxon>
        <taxon>Araneomorphae</taxon>
        <taxon>Entelegynae</taxon>
        <taxon>Araneoidea</taxon>
        <taxon>Araneidae</taxon>
        <taxon>Caerostris</taxon>
    </lineage>
</organism>
<sequence length="163" mass="18362">MKRLEQFSSAGCVLCSLDSIPPSQPPVAFNRVPCKDRGADDTGSSSLPVTLGPQQRRRQITANVQPIPKPNFQQPPKLQIGRSVTLSHPLSFPHPHPFSSLLELSLIRDFSRHVKHPLLPFTSLREHTKGLQTRFCEGGWVKSTPRNFILISLQKQQKKRIEN</sequence>
<reference evidence="2 3" key="1">
    <citation type="submission" date="2021-06" db="EMBL/GenBank/DDBJ databases">
        <title>Caerostris extrusa draft genome.</title>
        <authorList>
            <person name="Kono N."/>
            <person name="Arakawa K."/>
        </authorList>
    </citation>
    <scope>NUCLEOTIDE SEQUENCE [LARGE SCALE GENOMIC DNA]</scope>
</reference>
<gene>
    <name evidence="2" type="ORF">CEXT_635291</name>
</gene>
<evidence type="ECO:0000313" key="3">
    <source>
        <dbReference type="Proteomes" id="UP001054945"/>
    </source>
</evidence>
<dbReference type="EMBL" id="BPLR01012156">
    <property type="protein sequence ID" value="GIY51752.1"/>
    <property type="molecule type" value="Genomic_DNA"/>
</dbReference>
<name>A0AAV4U1Z1_CAEEX</name>
<accession>A0AAV4U1Z1</accession>
<feature type="region of interest" description="Disordered" evidence="1">
    <location>
        <begin position="26"/>
        <end position="56"/>
    </location>
</feature>
<evidence type="ECO:0000313" key="2">
    <source>
        <dbReference type="EMBL" id="GIY51752.1"/>
    </source>
</evidence>
<proteinExistence type="predicted"/>
<keyword evidence="3" id="KW-1185">Reference proteome</keyword>
<dbReference type="AlphaFoldDB" id="A0AAV4U1Z1"/>
<dbReference type="Proteomes" id="UP001054945">
    <property type="component" value="Unassembled WGS sequence"/>
</dbReference>
<evidence type="ECO:0000256" key="1">
    <source>
        <dbReference type="SAM" id="MobiDB-lite"/>
    </source>
</evidence>
<protein>
    <submittedName>
        <fullName evidence="2">Uncharacterized protein</fullName>
    </submittedName>
</protein>